<organism evidence="3 4">
    <name type="scientific">Tribonema minus</name>
    <dbReference type="NCBI Taxonomy" id="303371"/>
    <lineage>
        <taxon>Eukaryota</taxon>
        <taxon>Sar</taxon>
        <taxon>Stramenopiles</taxon>
        <taxon>Ochrophyta</taxon>
        <taxon>PX clade</taxon>
        <taxon>Xanthophyceae</taxon>
        <taxon>Tribonematales</taxon>
        <taxon>Tribonemataceae</taxon>
        <taxon>Tribonema</taxon>
    </lineage>
</organism>
<name>A0A835YSK1_9STRA</name>
<reference evidence="3" key="1">
    <citation type="submission" date="2021-02" db="EMBL/GenBank/DDBJ databases">
        <title>First Annotated Genome of the Yellow-green Alga Tribonema minus.</title>
        <authorList>
            <person name="Mahan K.M."/>
        </authorList>
    </citation>
    <scope>NUCLEOTIDE SEQUENCE</scope>
    <source>
        <strain evidence="3">UTEX B ZZ1240</strain>
    </source>
</reference>
<proteinExistence type="predicted"/>
<feature type="region of interest" description="Disordered" evidence="1">
    <location>
        <begin position="75"/>
        <end position="97"/>
    </location>
</feature>
<dbReference type="AlphaFoldDB" id="A0A835YSK1"/>
<evidence type="ECO:0000313" key="4">
    <source>
        <dbReference type="Proteomes" id="UP000664859"/>
    </source>
</evidence>
<dbReference type="Proteomes" id="UP000664859">
    <property type="component" value="Unassembled WGS sequence"/>
</dbReference>
<feature type="compositionally biased region" description="Low complexity" evidence="1">
    <location>
        <begin position="77"/>
        <end position="94"/>
    </location>
</feature>
<protein>
    <submittedName>
        <fullName evidence="3">Uncharacterized protein</fullName>
    </submittedName>
</protein>
<dbReference type="EMBL" id="JAFCMP010000357">
    <property type="protein sequence ID" value="KAG5180827.1"/>
    <property type="molecule type" value="Genomic_DNA"/>
</dbReference>
<evidence type="ECO:0000256" key="2">
    <source>
        <dbReference type="SAM" id="SignalP"/>
    </source>
</evidence>
<keyword evidence="2" id="KW-0732">Signal</keyword>
<evidence type="ECO:0000256" key="1">
    <source>
        <dbReference type="SAM" id="MobiDB-lite"/>
    </source>
</evidence>
<accession>A0A835YSK1</accession>
<feature type="signal peptide" evidence="2">
    <location>
        <begin position="1"/>
        <end position="22"/>
    </location>
</feature>
<gene>
    <name evidence="3" type="ORF">JKP88DRAFT_323150</name>
</gene>
<feature type="chain" id="PRO_5032741363" evidence="2">
    <location>
        <begin position="23"/>
        <end position="246"/>
    </location>
</feature>
<sequence>MWHAVCLAAAAAAGLLSSGAAAHESSVAAGPHAFAGDKRAAASGGAYFAAAAGSDFRPHTQPVLHGHAYPPAFTDEAPTATSDFTTSTPSPTADETTPDEAAIEGMVRGGLLLIAGIFTASGTVATLFGLCTRDASHKGYQSITNSPGEGLTRAGGRRLRTRSAGALLLGAEGKVLHYATINGVTYETRPRSFGSAPNLTAIIEAANSDADDDSEYGDSGGGDGGDALCAIEAGFPPPWDRRAAAA</sequence>
<keyword evidence="4" id="KW-1185">Reference proteome</keyword>
<feature type="region of interest" description="Disordered" evidence="1">
    <location>
        <begin position="210"/>
        <end position="246"/>
    </location>
</feature>
<comment type="caution">
    <text evidence="3">The sequence shown here is derived from an EMBL/GenBank/DDBJ whole genome shotgun (WGS) entry which is preliminary data.</text>
</comment>
<evidence type="ECO:0000313" key="3">
    <source>
        <dbReference type="EMBL" id="KAG5180827.1"/>
    </source>
</evidence>